<dbReference type="PANTHER" id="PTHR20857:SF15">
    <property type="entry name" value="THIAMINE-PHOSPHATE SYNTHASE"/>
    <property type="match status" value="1"/>
</dbReference>
<name>A0A6S6ST24_9BACT</name>
<reference evidence="4" key="1">
    <citation type="submission" date="2020-01" db="EMBL/GenBank/DDBJ databases">
        <authorList>
            <person name="Meier V. D."/>
            <person name="Meier V D."/>
        </authorList>
    </citation>
    <scope>NUCLEOTIDE SEQUENCE</scope>
    <source>
        <strain evidence="4">HLG_WM_MAG_03</strain>
    </source>
</reference>
<dbReference type="PANTHER" id="PTHR20857">
    <property type="entry name" value="THIAMINE-PHOSPHATE PYROPHOSPHORYLASE"/>
    <property type="match status" value="1"/>
</dbReference>
<dbReference type="GO" id="GO:0005737">
    <property type="term" value="C:cytoplasm"/>
    <property type="evidence" value="ECO:0007669"/>
    <property type="project" value="TreeGrafter"/>
</dbReference>
<organism evidence="4">
    <name type="scientific">uncultured Sulfurovum sp</name>
    <dbReference type="NCBI Taxonomy" id="269237"/>
    <lineage>
        <taxon>Bacteria</taxon>
        <taxon>Pseudomonadati</taxon>
        <taxon>Campylobacterota</taxon>
        <taxon>Epsilonproteobacteria</taxon>
        <taxon>Campylobacterales</taxon>
        <taxon>Sulfurovaceae</taxon>
        <taxon>Sulfurovum</taxon>
        <taxon>environmental samples</taxon>
    </lineage>
</organism>
<dbReference type="GO" id="GO:0009228">
    <property type="term" value="P:thiamine biosynthetic process"/>
    <property type="evidence" value="ECO:0007669"/>
    <property type="project" value="UniProtKB-KW"/>
</dbReference>
<sequence length="179" mass="19888">MITYAITDPSTLNFQTLDTDIKRFFNKAGMIVYRDKSTDVYAKNARSFIEEAKKHSFQKILLHTDYELAHKLKADGVHLKSTQFNDIEKAKALNLFVIISTHSVEEAKEAEALGANMVTFSPIFTTPNKGEPKGVEALKELVSMVSIPIIALGGILTDEHIALCKENGAFGFASIRYFA</sequence>
<accession>A0A6S6ST24</accession>
<evidence type="ECO:0000259" key="3">
    <source>
        <dbReference type="Pfam" id="PF02581"/>
    </source>
</evidence>
<keyword evidence="4" id="KW-0808">Transferase</keyword>
<dbReference type="InterPro" id="IPR022998">
    <property type="entry name" value="ThiamineP_synth_TenI"/>
</dbReference>
<feature type="domain" description="Thiamine phosphate synthase/TenI" evidence="3">
    <location>
        <begin position="4"/>
        <end position="176"/>
    </location>
</feature>
<gene>
    <name evidence="4" type="ORF">HELGO_WM39599</name>
</gene>
<comment type="pathway">
    <text evidence="1">Cofactor biosynthesis; thiamine diphosphate biosynthesis.</text>
</comment>
<dbReference type="InterPro" id="IPR036206">
    <property type="entry name" value="ThiamineP_synth_sf"/>
</dbReference>
<dbReference type="EC" id="2.5.1.3" evidence="4"/>
<proteinExistence type="predicted"/>
<dbReference type="Pfam" id="PF02581">
    <property type="entry name" value="TMP-TENI"/>
    <property type="match status" value="1"/>
</dbReference>
<dbReference type="SUPFAM" id="SSF51391">
    <property type="entry name" value="Thiamin phosphate synthase"/>
    <property type="match status" value="1"/>
</dbReference>
<dbReference type="GO" id="GO:0004789">
    <property type="term" value="F:thiamine-phosphate diphosphorylase activity"/>
    <property type="evidence" value="ECO:0007669"/>
    <property type="project" value="UniProtKB-EC"/>
</dbReference>
<evidence type="ECO:0000256" key="2">
    <source>
        <dbReference type="ARBA" id="ARBA00022977"/>
    </source>
</evidence>
<dbReference type="Gene3D" id="3.20.20.70">
    <property type="entry name" value="Aldolase class I"/>
    <property type="match status" value="1"/>
</dbReference>
<dbReference type="AlphaFoldDB" id="A0A6S6ST24"/>
<dbReference type="InterPro" id="IPR013785">
    <property type="entry name" value="Aldolase_TIM"/>
</dbReference>
<dbReference type="EMBL" id="CACVAR010000188">
    <property type="protein sequence ID" value="CAA6809274.1"/>
    <property type="molecule type" value="Genomic_DNA"/>
</dbReference>
<keyword evidence="2" id="KW-0784">Thiamine biosynthesis</keyword>
<dbReference type="CDD" id="cd00564">
    <property type="entry name" value="TMP_TenI"/>
    <property type="match status" value="1"/>
</dbReference>
<protein>
    <submittedName>
        <fullName evidence="4">Thiamin-phosphate pyrophosphorylase (EC)</fullName>
        <ecNumber evidence="4">2.5.1.3</ecNumber>
    </submittedName>
</protein>
<evidence type="ECO:0000313" key="4">
    <source>
        <dbReference type="EMBL" id="CAA6809274.1"/>
    </source>
</evidence>
<evidence type="ECO:0000256" key="1">
    <source>
        <dbReference type="ARBA" id="ARBA00004948"/>
    </source>
</evidence>